<dbReference type="AlphaFoldDB" id="A0A1Y3QRW0"/>
<comment type="caution">
    <text evidence="12">The sequence shown here is derived from an EMBL/GenBank/DDBJ whole genome shotgun (WGS) entry which is preliminary data.</text>
</comment>
<proteinExistence type="inferred from homology"/>
<dbReference type="GO" id="GO:0043590">
    <property type="term" value="C:bacterial nucleoid"/>
    <property type="evidence" value="ECO:0007669"/>
    <property type="project" value="TreeGrafter"/>
</dbReference>
<evidence type="ECO:0000256" key="2">
    <source>
        <dbReference type="ARBA" id="ARBA00009441"/>
    </source>
</evidence>
<dbReference type="PANTHER" id="PTHR11059:SF0">
    <property type="entry name" value="DNA REPAIR PROTEIN RECN"/>
    <property type="match status" value="1"/>
</dbReference>
<dbReference type="RefSeq" id="WP_087403167.1">
    <property type="nucleotide sequence ID" value="NZ_NFHB01000008.1"/>
</dbReference>
<comment type="function">
    <text evidence="1 9">May be involved in recombinational repair of damaged DNA.</text>
</comment>
<reference evidence="13" key="1">
    <citation type="submission" date="2017-04" db="EMBL/GenBank/DDBJ databases">
        <title>Function of individual gut microbiota members based on whole genome sequencing of pure cultures obtained from chicken caecum.</title>
        <authorList>
            <person name="Medvecky M."/>
            <person name="Cejkova D."/>
            <person name="Polansky O."/>
            <person name="Karasova D."/>
            <person name="Kubasova T."/>
            <person name="Cizek A."/>
            <person name="Rychlik I."/>
        </authorList>
    </citation>
    <scope>NUCLEOTIDE SEQUENCE [LARGE SCALE GENOMIC DNA]</scope>
    <source>
        <strain evidence="13">An90</strain>
    </source>
</reference>
<dbReference type="InterPro" id="IPR004604">
    <property type="entry name" value="DNA_recomb/repair_RecN"/>
</dbReference>
<dbReference type="InterPro" id="IPR027417">
    <property type="entry name" value="P-loop_NTPase"/>
</dbReference>
<dbReference type="GO" id="GO:0006310">
    <property type="term" value="P:DNA recombination"/>
    <property type="evidence" value="ECO:0007669"/>
    <property type="project" value="InterPro"/>
</dbReference>
<organism evidence="12 13">
    <name type="scientific">Alistipes onderdonkii</name>
    <dbReference type="NCBI Taxonomy" id="328813"/>
    <lineage>
        <taxon>Bacteria</taxon>
        <taxon>Pseudomonadati</taxon>
        <taxon>Bacteroidota</taxon>
        <taxon>Bacteroidia</taxon>
        <taxon>Bacteroidales</taxon>
        <taxon>Rikenellaceae</taxon>
        <taxon>Alistipes</taxon>
    </lineage>
</organism>
<feature type="domain" description="RecF/RecN/SMC N-terminal" evidence="11">
    <location>
        <begin position="2"/>
        <end position="507"/>
    </location>
</feature>
<dbReference type="Gene3D" id="3.40.50.300">
    <property type="entry name" value="P-loop containing nucleotide triphosphate hydrolases"/>
    <property type="match status" value="2"/>
</dbReference>
<evidence type="ECO:0000256" key="10">
    <source>
        <dbReference type="SAM" id="Coils"/>
    </source>
</evidence>
<dbReference type="PANTHER" id="PTHR11059">
    <property type="entry name" value="DNA REPAIR PROTEIN RECN"/>
    <property type="match status" value="1"/>
</dbReference>
<feature type="coiled-coil region" evidence="10">
    <location>
        <begin position="158"/>
        <end position="185"/>
    </location>
</feature>
<dbReference type="InterPro" id="IPR003395">
    <property type="entry name" value="RecF/RecN/SMC_N"/>
</dbReference>
<evidence type="ECO:0000256" key="7">
    <source>
        <dbReference type="ARBA" id="ARBA00023204"/>
    </source>
</evidence>
<evidence type="ECO:0000256" key="9">
    <source>
        <dbReference type="PIRNR" id="PIRNR003128"/>
    </source>
</evidence>
<dbReference type="eggNOG" id="COG0497">
    <property type="taxonomic scope" value="Bacteria"/>
</dbReference>
<evidence type="ECO:0000313" key="13">
    <source>
        <dbReference type="Proteomes" id="UP000195772"/>
    </source>
</evidence>
<keyword evidence="10" id="KW-0175">Coiled coil</keyword>
<name>A0A1Y3QRW0_9BACT</name>
<sequence>MLRRLSVENYVLIDKLEMELDPHLNIITGETGAGKSILLGALGLLLGAKNDGSAMKDAARNCVVEGTFDLSGRDMEAFFAGNDLDYAPETTVTRMITPAGKSRAFINDLPVQLAQLREFGTRLIDIHSQHQNLILSSEEFRTSALDTVAGNGELLAQYAAQYTRLTELRRRLAALREAAAGGRRDEEWLRFQSEELTAANLREGEQAAIEEELAVLENADRIGEVLTTLRNALDADETGMLTLLKNSENDLTRIREHFPAAGEYAARLHSVLEELKDIDNAAAADSERLDADPERLAKLAARLDALYALQQKHRVASETELIAARDRYAAQLAAIVHGDEEIAAAEKELDAAAQKAGALADRLHKARAKAAPAFEKQILETLAQLGMPETVFKVALTPLPDLGRTGRDGVAFLFSANRNATPQSVERIASGGELSRVMLALKSLLARRMQLPTVIFDEIDTGVSGRIADAMGEIIESLSATLQVVDITHLPQVASKGAAHFVVYKRDGRTGIARLTDEERITEIAKMLSGSRITDAAIAQARILLGK</sequence>
<dbReference type="NCBIfam" id="TIGR00634">
    <property type="entry name" value="recN"/>
    <property type="match status" value="1"/>
</dbReference>
<evidence type="ECO:0000256" key="5">
    <source>
        <dbReference type="ARBA" id="ARBA00022763"/>
    </source>
</evidence>
<evidence type="ECO:0000256" key="6">
    <source>
        <dbReference type="ARBA" id="ARBA00022840"/>
    </source>
</evidence>
<dbReference type="SUPFAM" id="SSF52540">
    <property type="entry name" value="P-loop containing nucleoside triphosphate hydrolases"/>
    <property type="match status" value="1"/>
</dbReference>
<evidence type="ECO:0000259" key="11">
    <source>
        <dbReference type="Pfam" id="PF02463"/>
    </source>
</evidence>
<keyword evidence="7 9" id="KW-0234">DNA repair</keyword>
<dbReference type="GO" id="GO:0005524">
    <property type="term" value="F:ATP binding"/>
    <property type="evidence" value="ECO:0007669"/>
    <property type="project" value="UniProtKB-KW"/>
</dbReference>
<dbReference type="OrthoDB" id="9806954at2"/>
<dbReference type="GO" id="GO:0009432">
    <property type="term" value="P:SOS response"/>
    <property type="evidence" value="ECO:0007669"/>
    <property type="project" value="TreeGrafter"/>
</dbReference>
<dbReference type="EMBL" id="NFHB01000008">
    <property type="protein sequence ID" value="OUN02411.1"/>
    <property type="molecule type" value="Genomic_DNA"/>
</dbReference>
<dbReference type="Pfam" id="PF02463">
    <property type="entry name" value="SMC_N"/>
    <property type="match status" value="1"/>
</dbReference>
<protein>
    <recommendedName>
        <fullName evidence="3 9">DNA repair protein RecN</fullName>
    </recommendedName>
    <alternativeName>
        <fullName evidence="8 9">Recombination protein N</fullName>
    </alternativeName>
</protein>
<evidence type="ECO:0000313" key="12">
    <source>
        <dbReference type="EMBL" id="OUN02411.1"/>
    </source>
</evidence>
<evidence type="ECO:0000256" key="8">
    <source>
        <dbReference type="ARBA" id="ARBA00033408"/>
    </source>
</evidence>
<keyword evidence="5 9" id="KW-0227">DNA damage</keyword>
<dbReference type="CDD" id="cd03241">
    <property type="entry name" value="ABC_RecN"/>
    <property type="match status" value="1"/>
</dbReference>
<comment type="similarity">
    <text evidence="2 9">Belongs to the RecN family.</text>
</comment>
<keyword evidence="4" id="KW-0547">Nucleotide-binding</keyword>
<dbReference type="Proteomes" id="UP000195772">
    <property type="component" value="Unassembled WGS sequence"/>
</dbReference>
<gene>
    <name evidence="12" type="ORF">B5G41_12125</name>
</gene>
<evidence type="ECO:0000256" key="1">
    <source>
        <dbReference type="ARBA" id="ARBA00003618"/>
    </source>
</evidence>
<keyword evidence="6" id="KW-0067">ATP-binding</keyword>
<evidence type="ECO:0000256" key="3">
    <source>
        <dbReference type="ARBA" id="ARBA00021315"/>
    </source>
</evidence>
<dbReference type="PIRSF" id="PIRSF003128">
    <property type="entry name" value="RecN"/>
    <property type="match status" value="1"/>
</dbReference>
<evidence type="ECO:0000256" key="4">
    <source>
        <dbReference type="ARBA" id="ARBA00022741"/>
    </source>
</evidence>
<feature type="coiled-coil region" evidence="10">
    <location>
        <begin position="335"/>
        <end position="362"/>
    </location>
</feature>
<dbReference type="GO" id="GO:0006281">
    <property type="term" value="P:DNA repair"/>
    <property type="evidence" value="ECO:0007669"/>
    <property type="project" value="UniProtKB-KW"/>
</dbReference>
<accession>A0A1Y3QRW0</accession>